<evidence type="ECO:0000256" key="3">
    <source>
        <dbReference type="ARBA" id="ARBA00006670"/>
    </source>
</evidence>
<evidence type="ECO:0000256" key="9">
    <source>
        <dbReference type="ARBA" id="ARBA00022989"/>
    </source>
</evidence>
<dbReference type="GO" id="GO:0042803">
    <property type="term" value="F:protein homodimerization activity"/>
    <property type="evidence" value="ECO:0007669"/>
    <property type="project" value="Ensembl"/>
</dbReference>
<dbReference type="GO" id="GO:0050766">
    <property type="term" value="P:positive regulation of phagocytosis"/>
    <property type="evidence" value="ECO:0007669"/>
    <property type="project" value="Ensembl"/>
</dbReference>
<dbReference type="GO" id="GO:1903826">
    <property type="term" value="P:L-arginine transmembrane transport"/>
    <property type="evidence" value="ECO:0007669"/>
    <property type="project" value="Ensembl"/>
</dbReference>
<feature type="region of interest" description="Disordered" evidence="20">
    <location>
        <begin position="26"/>
        <end position="45"/>
    </location>
</feature>
<evidence type="ECO:0000256" key="14">
    <source>
        <dbReference type="ARBA" id="ARBA00023228"/>
    </source>
</evidence>
<evidence type="ECO:0000313" key="23">
    <source>
        <dbReference type="Proteomes" id="UP000007754"/>
    </source>
</evidence>
<evidence type="ECO:0000256" key="12">
    <source>
        <dbReference type="ARBA" id="ARBA00023136"/>
    </source>
</evidence>
<evidence type="ECO:0000256" key="11">
    <source>
        <dbReference type="ARBA" id="ARBA00023065"/>
    </source>
</evidence>
<dbReference type="GO" id="GO:0005384">
    <property type="term" value="F:manganese ion transmembrane transporter activity"/>
    <property type="evidence" value="ECO:0007669"/>
    <property type="project" value="Ensembl"/>
</dbReference>
<keyword evidence="6" id="KW-0410">Iron transport</keyword>
<keyword evidence="8" id="KW-0967">Endosome</keyword>
<name>A0A674GI99_TAEGU</name>
<dbReference type="GO" id="GO:0034341">
    <property type="term" value="P:response to type II interferon"/>
    <property type="evidence" value="ECO:0007669"/>
    <property type="project" value="Ensembl"/>
</dbReference>
<keyword evidence="9 21" id="KW-1133">Transmembrane helix</keyword>
<comment type="function">
    <text evidence="17">Macrophage-specific antiporter that fluxes metal ions in either direction against a proton gradient. Localized to late endosomal lysosomal membranes, delivers bivalent cations from the cytosol into these acidic compartments where they may directly affect antimicrobial activity. Involved in iron metabolism and host natural resistance to infection with intracellular parasites. Pathogen resistance involves sequestration of Fe(2+) and Mn(2+), cofactors of both prokaryotic and eukaryotic catalases and superoxide dismutases, not only to protect the macrophage against its own generation of reactive oxygen species, but to deny the cations to the pathogen for synthesis of its protective enzymes.</text>
</comment>
<dbReference type="FunCoup" id="A0A674GI99">
    <property type="interactions" value="62"/>
</dbReference>
<dbReference type="GeneTree" id="ENSGT00940000160799"/>
<dbReference type="GO" id="GO:0051139">
    <property type="term" value="F:metal cation:proton antiporter activity"/>
    <property type="evidence" value="ECO:0007669"/>
    <property type="project" value="Ensembl"/>
</dbReference>
<feature type="region of interest" description="Disordered" evidence="20">
    <location>
        <begin position="566"/>
        <end position="595"/>
    </location>
</feature>
<dbReference type="AlphaFoldDB" id="A0A674GI99"/>
<dbReference type="GO" id="GO:0005765">
    <property type="term" value="C:lysosomal membrane"/>
    <property type="evidence" value="ECO:0007669"/>
    <property type="project" value="UniProtKB-SubCell"/>
</dbReference>
<feature type="transmembrane region" description="Helical" evidence="21">
    <location>
        <begin position="97"/>
        <end position="117"/>
    </location>
</feature>
<dbReference type="PANTHER" id="PTHR11706">
    <property type="entry name" value="SOLUTE CARRIER PROTEIN FAMILY 11 MEMBER"/>
    <property type="match status" value="1"/>
</dbReference>
<reference evidence="22" key="3">
    <citation type="submission" date="2025-09" db="UniProtKB">
        <authorList>
            <consortium name="Ensembl"/>
        </authorList>
    </citation>
    <scope>IDENTIFICATION</scope>
</reference>
<keyword evidence="12 21" id="KW-0472">Membrane</keyword>
<dbReference type="GO" id="GO:0045944">
    <property type="term" value="P:positive regulation of transcription by RNA polymerase II"/>
    <property type="evidence" value="ECO:0007669"/>
    <property type="project" value="Ensembl"/>
</dbReference>
<evidence type="ECO:0000256" key="19">
    <source>
        <dbReference type="ARBA" id="ARBA00048522"/>
    </source>
</evidence>
<feature type="transmembrane region" description="Helical" evidence="21">
    <location>
        <begin position="363"/>
        <end position="389"/>
    </location>
</feature>
<evidence type="ECO:0000256" key="1">
    <source>
        <dbReference type="ARBA" id="ARBA00004107"/>
    </source>
</evidence>
<evidence type="ECO:0000256" key="2">
    <source>
        <dbReference type="ARBA" id="ARBA00004155"/>
    </source>
</evidence>
<evidence type="ECO:0000256" key="5">
    <source>
        <dbReference type="ARBA" id="ARBA00022448"/>
    </source>
</evidence>
<evidence type="ECO:0000313" key="22">
    <source>
        <dbReference type="Ensembl" id="ENSTGUP00000022231.1"/>
    </source>
</evidence>
<dbReference type="GO" id="GO:0006909">
    <property type="term" value="P:phagocytosis"/>
    <property type="evidence" value="ECO:0007669"/>
    <property type="project" value="Ensembl"/>
</dbReference>
<feature type="transmembrane region" description="Helical" evidence="21">
    <location>
        <begin position="485"/>
        <end position="503"/>
    </location>
</feature>
<dbReference type="PRINTS" id="PR00447">
    <property type="entry name" value="NATRESASSCMP"/>
</dbReference>
<dbReference type="NCBIfam" id="NF037982">
    <property type="entry name" value="Nramp_1"/>
    <property type="match status" value="1"/>
</dbReference>
<evidence type="ECO:0000256" key="4">
    <source>
        <dbReference type="ARBA" id="ARBA00015099"/>
    </source>
</evidence>
<dbReference type="GO" id="GO:0015707">
    <property type="term" value="P:nitrite transport"/>
    <property type="evidence" value="ECO:0007669"/>
    <property type="project" value="Ensembl"/>
</dbReference>
<comment type="similarity">
    <text evidence="3">Belongs to the NRAMP family.</text>
</comment>
<comment type="catalytic activity">
    <reaction evidence="19">
        <text>Mn(2+)(in) + H(+)(out) = Mn(2+)(out) + H(+)(in)</text>
        <dbReference type="Rhea" id="RHEA:73063"/>
        <dbReference type="ChEBI" id="CHEBI:15378"/>
        <dbReference type="ChEBI" id="CHEBI:29035"/>
    </reaction>
</comment>
<keyword evidence="5" id="KW-0813">Transport</keyword>
<dbReference type="GO" id="GO:0030670">
    <property type="term" value="C:phagocytic vesicle membrane"/>
    <property type="evidence" value="ECO:0007669"/>
    <property type="project" value="Ensembl"/>
</dbReference>
<evidence type="ECO:0000256" key="6">
    <source>
        <dbReference type="ARBA" id="ARBA00022496"/>
    </source>
</evidence>
<evidence type="ECO:0000256" key="20">
    <source>
        <dbReference type="SAM" id="MobiDB-lite"/>
    </source>
</evidence>
<feature type="transmembrane region" description="Helical" evidence="21">
    <location>
        <begin position="455"/>
        <end position="473"/>
    </location>
</feature>
<dbReference type="HAMAP" id="MF_00221">
    <property type="entry name" value="NRAMP"/>
    <property type="match status" value="1"/>
</dbReference>
<feature type="transmembrane region" description="Helical" evidence="21">
    <location>
        <begin position="515"/>
        <end position="536"/>
    </location>
</feature>
<keyword evidence="11" id="KW-0406">Ion transport</keyword>
<dbReference type="InterPro" id="IPR001046">
    <property type="entry name" value="NRAMP_fam"/>
</dbReference>
<keyword evidence="13" id="KW-0325">Glycoprotein</keyword>
<keyword evidence="23" id="KW-1185">Reference proteome</keyword>
<dbReference type="GO" id="GO:0015086">
    <property type="term" value="F:cadmium ion transmembrane transporter activity"/>
    <property type="evidence" value="ECO:0007669"/>
    <property type="project" value="TreeGrafter"/>
</dbReference>
<sequence>WYQGCQPTSVLVPLAGCHLLSSSLSPSGLTRSLNGGPMPPQRPGTRDQTYLDELISIPKGSGPGFSFRKLWAFTGPGFLMSIAYLDPGNVESDLQSGALAGFKLLWVLLWATVLGLLCQRLAIRLGVVTGRDLATHHCGLRHLMVPRPLQVPRVLLWLMIEIAIIGSDMQEVIGTAIAFSLLSAGRIPLWGGVLITVVDTLFFLFLDKYGLRKLEAFFGLLITIMALTFGYEYVVVRPRQVEVLKGIFLPSCPGCGRNELLQAMGIIGAIIMPHNIFLHSSLVKTRLIDRSKKEAVQEANMYFLTESCLALFVSFLINLFVMAVFGEAFYHQRNEDVVSCINSSISHYAGIFPTNNETVSVDIYQGGVILGCYFGAAALYIWGIGILAAGQSSTMTGTYAGQFVMEGFLQLRWSRFARVLFTRSFAILPTVLVAAFKDVSHLTGMNDLLNVLQSILLPFAVLPVLTFTSLHPLMQDFSNSLPGKVLMTLITGLVCAINVYFVVDFLPTLHGPEYHIPLSLLLAAYVAFVAYLVGLAPRDRGGTVSPVGAHRLVLFAAADLDMHYRTRSPVPGPGPPQPLQFRSRPRPDRDTVTDPIPACYPHGPAQRGLLGTDFLPLRVRACFSQRCTQQGKG</sequence>
<dbReference type="Ensembl" id="ENSTGUT00000021633.1">
    <property type="protein sequence ID" value="ENSTGUP00000022231.1"/>
    <property type="gene ID" value="ENSTGUG00000005297.2"/>
</dbReference>
<comment type="catalytic activity">
    <reaction evidence="16">
        <text>Fe(2+)(in) + H(+)(out) = Fe(2+)(out) + H(+)(in)</text>
        <dbReference type="Rhea" id="RHEA:29439"/>
        <dbReference type="ChEBI" id="CHEBI:15378"/>
        <dbReference type="ChEBI" id="CHEBI:29033"/>
    </reaction>
</comment>
<feature type="transmembrane region" description="Helical" evidence="21">
    <location>
        <begin position="299"/>
        <end position="325"/>
    </location>
</feature>
<dbReference type="GO" id="GO:0045342">
    <property type="term" value="P:MHC class II biosynthetic process"/>
    <property type="evidence" value="ECO:0007669"/>
    <property type="project" value="Ensembl"/>
</dbReference>
<dbReference type="GO" id="GO:0002309">
    <property type="term" value="P:T cell proliferation involved in immune response"/>
    <property type="evidence" value="ECO:0007669"/>
    <property type="project" value="Ensembl"/>
</dbReference>
<dbReference type="GO" id="GO:0001818">
    <property type="term" value="P:negative regulation of cytokine production"/>
    <property type="evidence" value="ECO:0007669"/>
    <property type="project" value="Ensembl"/>
</dbReference>
<dbReference type="GO" id="GO:0042060">
    <property type="term" value="P:wound healing"/>
    <property type="evidence" value="ECO:0007669"/>
    <property type="project" value="Ensembl"/>
</dbReference>
<reference evidence="22 23" key="1">
    <citation type="journal article" date="2010" name="Nature">
        <title>The genome of a songbird.</title>
        <authorList>
            <person name="Warren W.C."/>
            <person name="Clayton D.F."/>
            <person name="Ellegren H."/>
            <person name="Arnold A.P."/>
            <person name="Hillier L.W."/>
            <person name="Kunstner A."/>
            <person name="Searle S."/>
            <person name="White S."/>
            <person name="Vilella A.J."/>
            <person name="Fairley S."/>
            <person name="Heger A."/>
            <person name="Kong L."/>
            <person name="Ponting C.P."/>
            <person name="Jarvis E.D."/>
            <person name="Mello C.V."/>
            <person name="Minx P."/>
            <person name="Lovell P."/>
            <person name="Velho T.A."/>
            <person name="Ferris M."/>
            <person name="Balakrishnan C.N."/>
            <person name="Sinha S."/>
            <person name="Blatti C."/>
            <person name="London S.E."/>
            <person name="Li Y."/>
            <person name="Lin Y.C."/>
            <person name="George J."/>
            <person name="Sweedler J."/>
            <person name="Southey B."/>
            <person name="Gunaratne P."/>
            <person name="Watson M."/>
            <person name="Nam K."/>
            <person name="Backstrom N."/>
            <person name="Smeds L."/>
            <person name="Nabholz B."/>
            <person name="Itoh Y."/>
            <person name="Whitney O."/>
            <person name="Pfenning A.R."/>
            <person name="Howard J."/>
            <person name="Volker M."/>
            <person name="Skinner B.M."/>
            <person name="Griffin D.K."/>
            <person name="Ye L."/>
            <person name="McLaren W.M."/>
            <person name="Flicek P."/>
            <person name="Quesada V."/>
            <person name="Velasco G."/>
            <person name="Lopez-Otin C."/>
            <person name="Puente X.S."/>
            <person name="Olender T."/>
            <person name="Lancet D."/>
            <person name="Smit A.F."/>
            <person name="Hubley R."/>
            <person name="Konkel M.K."/>
            <person name="Walker J.A."/>
            <person name="Batzer M.A."/>
            <person name="Gu W."/>
            <person name="Pollock D.D."/>
            <person name="Chen L."/>
            <person name="Cheng Z."/>
            <person name="Eichler E.E."/>
            <person name="Stapley J."/>
            <person name="Slate J."/>
            <person name="Ekblom R."/>
            <person name="Birkhead T."/>
            <person name="Burke T."/>
            <person name="Burt D."/>
            <person name="Scharff C."/>
            <person name="Adam I."/>
            <person name="Richard H."/>
            <person name="Sultan M."/>
            <person name="Soldatov A."/>
            <person name="Lehrach H."/>
            <person name="Edwards S.V."/>
            <person name="Yang S.P."/>
            <person name="Li X."/>
            <person name="Graves T."/>
            <person name="Fulton L."/>
            <person name="Nelson J."/>
            <person name="Chinwalla A."/>
            <person name="Hou S."/>
            <person name="Mardis E.R."/>
            <person name="Wilson R.K."/>
        </authorList>
    </citation>
    <scope>NUCLEOTIDE SEQUENCE [LARGE SCALE GENOMIC DNA]</scope>
</reference>
<accession>A0A674GI99</accession>
<comment type="catalytic activity">
    <reaction evidence="18">
        <text>Zn(2+)(in) + H(+)(out) = Zn(2+)(out) + H(+)(in)</text>
        <dbReference type="Rhea" id="RHEA:28839"/>
        <dbReference type="ChEBI" id="CHEBI:15378"/>
        <dbReference type="ChEBI" id="CHEBI:29105"/>
    </reaction>
</comment>
<comment type="subcellular location">
    <subcellularLocation>
        <location evidence="1">Late endosome membrane</location>
        <topology evidence="1">Multi-pass membrane protein</topology>
    </subcellularLocation>
    <subcellularLocation>
        <location evidence="2">Lysosome membrane</location>
        <topology evidence="2">Multi-pass membrane protein</topology>
    </subcellularLocation>
</comment>
<protein>
    <recommendedName>
        <fullName evidence="4">Natural resistance-associated macrophage protein 1</fullName>
    </recommendedName>
    <alternativeName>
        <fullName evidence="15">Solute carrier family 11 member 1</fullName>
    </alternativeName>
</protein>
<feature type="transmembrane region" description="Helical" evidence="21">
    <location>
        <begin position="187"/>
        <end position="206"/>
    </location>
</feature>
<feature type="transmembrane region" description="Helical" evidence="21">
    <location>
        <begin position="260"/>
        <end position="278"/>
    </location>
</feature>
<dbReference type="GO" id="GO:0051649">
    <property type="term" value="P:establishment of localization in cell"/>
    <property type="evidence" value="ECO:0007669"/>
    <property type="project" value="Ensembl"/>
</dbReference>
<keyword evidence="7 21" id="KW-0812">Transmembrane</keyword>
<keyword evidence="10" id="KW-0408">Iron</keyword>
<proteinExistence type="inferred from homology"/>
<dbReference type="GO" id="GO:0048255">
    <property type="term" value="P:mRNA stabilization"/>
    <property type="evidence" value="ECO:0007669"/>
    <property type="project" value="Ensembl"/>
</dbReference>
<dbReference type="GO" id="GO:0045730">
    <property type="term" value="P:respiratory burst"/>
    <property type="evidence" value="ECO:0007669"/>
    <property type="project" value="Ensembl"/>
</dbReference>
<dbReference type="PANTHER" id="PTHR11706:SF52">
    <property type="entry name" value="NATURAL RESISTANCE-ASSOCIATED MACROPHAGE PROTEIN 1"/>
    <property type="match status" value="1"/>
</dbReference>
<gene>
    <name evidence="22" type="primary">SLC11A1</name>
</gene>
<evidence type="ECO:0000256" key="15">
    <source>
        <dbReference type="ARBA" id="ARBA00032337"/>
    </source>
</evidence>
<dbReference type="GO" id="GO:0006879">
    <property type="term" value="P:intracellular iron ion homeostasis"/>
    <property type="evidence" value="ECO:0007669"/>
    <property type="project" value="Ensembl"/>
</dbReference>
<dbReference type="GO" id="GO:0050829">
    <property type="term" value="P:defense response to Gram-negative bacterium"/>
    <property type="evidence" value="ECO:0007669"/>
    <property type="project" value="Ensembl"/>
</dbReference>
<keyword evidence="14" id="KW-0458">Lysosome</keyword>
<dbReference type="GO" id="GO:0005381">
    <property type="term" value="F:iron ion transmembrane transporter activity"/>
    <property type="evidence" value="ECO:0007669"/>
    <property type="project" value="Ensembl"/>
</dbReference>
<dbReference type="InParanoid" id="A0A674GI99"/>
<dbReference type="GO" id="GO:0005886">
    <property type="term" value="C:plasma membrane"/>
    <property type="evidence" value="ECO:0007669"/>
    <property type="project" value="Ensembl"/>
</dbReference>
<evidence type="ECO:0000256" key="10">
    <source>
        <dbReference type="ARBA" id="ARBA00023004"/>
    </source>
</evidence>
<dbReference type="GO" id="GO:0032496">
    <property type="term" value="P:response to lipopolysaccharide"/>
    <property type="evidence" value="ECO:0007669"/>
    <property type="project" value="Ensembl"/>
</dbReference>
<evidence type="ECO:0000256" key="17">
    <source>
        <dbReference type="ARBA" id="ARBA00035618"/>
    </source>
</evidence>
<dbReference type="GO" id="GO:0098849">
    <property type="term" value="P:cellular detoxification of cadmium ion"/>
    <property type="evidence" value="ECO:0007669"/>
    <property type="project" value="Ensembl"/>
</dbReference>
<evidence type="ECO:0000256" key="16">
    <source>
        <dbReference type="ARBA" id="ARBA00035584"/>
    </source>
</evidence>
<dbReference type="GO" id="GO:0042116">
    <property type="term" value="P:macrophage activation"/>
    <property type="evidence" value="ECO:0007669"/>
    <property type="project" value="Ensembl"/>
</dbReference>
<dbReference type="GO" id="GO:0007035">
    <property type="term" value="P:vacuolar acidification"/>
    <property type="evidence" value="ECO:0007669"/>
    <property type="project" value="Ensembl"/>
</dbReference>
<evidence type="ECO:0000256" key="18">
    <source>
        <dbReference type="ARBA" id="ARBA00047695"/>
    </source>
</evidence>
<evidence type="ECO:0000256" key="21">
    <source>
        <dbReference type="SAM" id="Phobius"/>
    </source>
</evidence>
<dbReference type="GO" id="GO:0002606">
    <property type="term" value="P:positive regulation of dendritic cell antigen processing and presentation"/>
    <property type="evidence" value="ECO:0007669"/>
    <property type="project" value="Ensembl"/>
</dbReference>
<dbReference type="GO" id="GO:0060586">
    <property type="term" value="P:multicellular organismal-level iron ion homeostasis"/>
    <property type="evidence" value="ECO:0007669"/>
    <property type="project" value="Ensembl"/>
</dbReference>
<dbReference type="Pfam" id="PF01566">
    <property type="entry name" value="Nramp"/>
    <property type="match status" value="1"/>
</dbReference>
<dbReference type="GO" id="GO:0031902">
    <property type="term" value="C:late endosome membrane"/>
    <property type="evidence" value="ECO:0007669"/>
    <property type="project" value="UniProtKB-SubCell"/>
</dbReference>
<evidence type="ECO:0000256" key="7">
    <source>
        <dbReference type="ARBA" id="ARBA00022692"/>
    </source>
</evidence>
<dbReference type="GO" id="GO:0048002">
    <property type="term" value="P:antigen processing and presentation of peptide antigen"/>
    <property type="evidence" value="ECO:0007669"/>
    <property type="project" value="Ensembl"/>
</dbReference>
<dbReference type="GO" id="GO:0070821">
    <property type="term" value="C:tertiary granule membrane"/>
    <property type="evidence" value="ECO:0007669"/>
    <property type="project" value="Ensembl"/>
</dbReference>
<feature type="transmembrane region" description="Helical" evidence="21">
    <location>
        <begin position="218"/>
        <end position="236"/>
    </location>
</feature>
<feature type="transmembrane region" description="Helical" evidence="21">
    <location>
        <begin position="416"/>
        <end position="435"/>
    </location>
</feature>
<dbReference type="NCBIfam" id="TIGR01197">
    <property type="entry name" value="nramp"/>
    <property type="match status" value="1"/>
</dbReference>
<reference evidence="22" key="2">
    <citation type="submission" date="2025-08" db="UniProtKB">
        <authorList>
            <consortium name="Ensembl"/>
        </authorList>
    </citation>
    <scope>IDENTIFICATION</scope>
</reference>
<dbReference type="Proteomes" id="UP000007754">
    <property type="component" value="Chromosome 7"/>
</dbReference>
<organism evidence="22 23">
    <name type="scientific">Taeniopygia guttata</name>
    <name type="common">Zebra finch</name>
    <name type="synonym">Poephila guttata</name>
    <dbReference type="NCBI Taxonomy" id="59729"/>
    <lineage>
        <taxon>Eukaryota</taxon>
        <taxon>Metazoa</taxon>
        <taxon>Chordata</taxon>
        <taxon>Craniata</taxon>
        <taxon>Vertebrata</taxon>
        <taxon>Euteleostomi</taxon>
        <taxon>Archelosauria</taxon>
        <taxon>Archosauria</taxon>
        <taxon>Dinosauria</taxon>
        <taxon>Saurischia</taxon>
        <taxon>Theropoda</taxon>
        <taxon>Coelurosauria</taxon>
        <taxon>Aves</taxon>
        <taxon>Neognathae</taxon>
        <taxon>Neoaves</taxon>
        <taxon>Telluraves</taxon>
        <taxon>Australaves</taxon>
        <taxon>Passeriformes</taxon>
        <taxon>Passeroidea</taxon>
        <taxon>Estrildidae</taxon>
        <taxon>Estrildinae</taxon>
        <taxon>Taeniopygia</taxon>
    </lineage>
</organism>
<dbReference type="GO" id="GO:0042832">
    <property type="term" value="P:defense response to protozoan"/>
    <property type="evidence" value="ECO:0007669"/>
    <property type="project" value="Ensembl"/>
</dbReference>
<dbReference type="GO" id="GO:0002827">
    <property type="term" value="P:positive regulation of T-helper 1 type immune response"/>
    <property type="evidence" value="ECO:0007669"/>
    <property type="project" value="Ensembl"/>
</dbReference>
<dbReference type="GO" id="GO:0006954">
    <property type="term" value="P:inflammatory response"/>
    <property type="evidence" value="ECO:0007669"/>
    <property type="project" value="Ensembl"/>
</dbReference>
<evidence type="ECO:0000256" key="8">
    <source>
        <dbReference type="ARBA" id="ARBA00022753"/>
    </source>
</evidence>
<evidence type="ECO:0000256" key="13">
    <source>
        <dbReference type="ARBA" id="ARBA00023180"/>
    </source>
</evidence>
<dbReference type="GO" id="GO:0032729">
    <property type="term" value="P:positive regulation of type II interferon production"/>
    <property type="evidence" value="ECO:0007669"/>
    <property type="project" value="Ensembl"/>
</dbReference>